<feature type="transmembrane region" description="Helical" evidence="1">
    <location>
        <begin position="30"/>
        <end position="53"/>
    </location>
</feature>
<keyword evidence="1" id="KW-0472">Membrane</keyword>
<sequence length="114" mass="12834">MKRIIIFSCLVLLLANLLFGIMLSAYEWGNVLISSSVIVLTSIFMLLIGILPLKDGFKASLYVIYPALGFIEFMLSAFSPDRIKDNWAMIALILLVAFQIIFLFITNIISNKIK</sequence>
<organism evidence="2 3">
    <name type="scientific">Phocaeicola barnesiae</name>
    <dbReference type="NCBI Taxonomy" id="376804"/>
    <lineage>
        <taxon>Bacteria</taxon>
        <taxon>Pseudomonadati</taxon>
        <taxon>Bacteroidota</taxon>
        <taxon>Bacteroidia</taxon>
        <taxon>Bacteroidales</taxon>
        <taxon>Bacteroidaceae</taxon>
        <taxon>Phocaeicola</taxon>
    </lineage>
</organism>
<proteinExistence type="predicted"/>
<evidence type="ECO:0000313" key="2">
    <source>
        <dbReference type="EMBL" id="MCR8874532.1"/>
    </source>
</evidence>
<feature type="transmembrane region" description="Helical" evidence="1">
    <location>
        <begin position="86"/>
        <end position="109"/>
    </location>
</feature>
<keyword evidence="3" id="KW-1185">Reference proteome</keyword>
<evidence type="ECO:0000256" key="1">
    <source>
        <dbReference type="SAM" id="Phobius"/>
    </source>
</evidence>
<name>A0AAW5N5M8_9BACT</name>
<keyword evidence="1" id="KW-1133">Transmembrane helix</keyword>
<comment type="caution">
    <text evidence="2">The sequence shown here is derived from an EMBL/GenBank/DDBJ whole genome shotgun (WGS) entry which is preliminary data.</text>
</comment>
<evidence type="ECO:0000313" key="3">
    <source>
        <dbReference type="Proteomes" id="UP001204579"/>
    </source>
</evidence>
<accession>A0AAW5N5M8</accession>
<feature type="transmembrane region" description="Helical" evidence="1">
    <location>
        <begin position="60"/>
        <end position="80"/>
    </location>
</feature>
<dbReference type="EMBL" id="JANRHJ010000012">
    <property type="protein sequence ID" value="MCR8874532.1"/>
    <property type="molecule type" value="Genomic_DNA"/>
</dbReference>
<protein>
    <recommendedName>
        <fullName evidence="4">Permease</fullName>
    </recommendedName>
</protein>
<gene>
    <name evidence="2" type="ORF">NW209_10980</name>
</gene>
<reference evidence="2 3" key="1">
    <citation type="submission" date="2022-08" db="EMBL/GenBank/DDBJ databases">
        <authorList>
            <person name="Zeman M."/>
            <person name="Kubasova T."/>
        </authorList>
    </citation>
    <scope>NUCLEOTIDE SEQUENCE [LARGE SCALE GENOMIC DNA]</scope>
    <source>
        <strain evidence="2 3">ET62</strain>
    </source>
</reference>
<dbReference type="AlphaFoldDB" id="A0AAW5N5M8"/>
<dbReference type="Proteomes" id="UP001204579">
    <property type="component" value="Unassembled WGS sequence"/>
</dbReference>
<keyword evidence="1" id="KW-0812">Transmembrane</keyword>
<evidence type="ECO:0008006" key="4">
    <source>
        <dbReference type="Google" id="ProtNLM"/>
    </source>
</evidence>